<keyword evidence="2" id="KW-1185">Reference proteome</keyword>
<accession>A0ACD0NRJ6</accession>
<protein>
    <submittedName>
        <fullName evidence="1">ANTH-domain-containing protein</fullName>
    </submittedName>
</protein>
<gene>
    <name evidence="1" type="ORF">IE53DRAFT_370604</name>
</gene>
<evidence type="ECO:0000313" key="2">
    <source>
        <dbReference type="Proteomes" id="UP000245626"/>
    </source>
</evidence>
<dbReference type="EMBL" id="KZ820201">
    <property type="protein sequence ID" value="PWN48452.1"/>
    <property type="molecule type" value="Genomic_DNA"/>
</dbReference>
<name>A0ACD0NRJ6_9BASI</name>
<proteinExistence type="predicted"/>
<dbReference type="Proteomes" id="UP000245626">
    <property type="component" value="Unassembled WGS sequence"/>
</dbReference>
<evidence type="ECO:0000313" key="1">
    <source>
        <dbReference type="EMBL" id="PWN48452.1"/>
    </source>
</evidence>
<reference evidence="1 2" key="1">
    <citation type="journal article" date="2018" name="Mol. Biol. Evol.">
        <title>Broad Genomic Sampling Reveals a Smut Pathogenic Ancestry of the Fungal Clade Ustilaginomycotina.</title>
        <authorList>
            <person name="Kijpornyongpan T."/>
            <person name="Mondo S.J."/>
            <person name="Barry K."/>
            <person name="Sandor L."/>
            <person name="Lee J."/>
            <person name="Lipzen A."/>
            <person name="Pangilinan J."/>
            <person name="LaButti K."/>
            <person name="Hainaut M."/>
            <person name="Henrissat B."/>
            <person name="Grigoriev I.V."/>
            <person name="Spatafora J.W."/>
            <person name="Aime M.C."/>
        </authorList>
    </citation>
    <scope>NUCLEOTIDE SEQUENCE [LARGE SCALE GENOMIC DNA]</scope>
    <source>
        <strain evidence="1 2">SA 807</strain>
    </source>
</reference>
<organism evidence="1 2">
    <name type="scientific">Violaceomyces palustris</name>
    <dbReference type="NCBI Taxonomy" id="1673888"/>
    <lineage>
        <taxon>Eukaryota</taxon>
        <taxon>Fungi</taxon>
        <taxon>Dikarya</taxon>
        <taxon>Basidiomycota</taxon>
        <taxon>Ustilaginomycotina</taxon>
        <taxon>Ustilaginomycetes</taxon>
        <taxon>Violaceomycetales</taxon>
        <taxon>Violaceomycetaceae</taxon>
        <taxon>Violaceomyces</taxon>
    </lineage>
</organism>
<sequence length="884" mass="91296">MSTYDKVVKSATKPKPGPPKPKYIDPIIATTFSSDGSLQDVCKALGQRLREPNATVVYKALIVLHTMIRNGAVDNVLGYLATEASGLRLRSVNSGSWQGYDAPQSISAYAQYLDERIRAYRELKHDVIRSSDSARTKGKGGSGSNRLRRLTVEKGLLREVAITQKVANTVLQCSFFLEDLNDELTLTAFRMALKDLLAVYTAINEGVINILEHYFEMAKSDAERALELYKRFCTQTEKVVAYLSSAKRSAYTLNVAIPNLKHAPVSLAGALEEYLNDPNFEQNRKEYKENKRIADGGAPAPKASVPASDSKKNITIKEPEKPVKNAVKPPTGNQALQDFFESIETEQTNMFSPSNSMNSINGGGIGVAPQQTGMGMGMGGMGMSNGMGMGFGGIQPQMTGYNPFMNQAGMMAPQMTGFPLQQQQQLFVQAQPTGFIQPQATGFNPFRQSVMAHPTGMGLTGAFGAGPEGSNMFGLPQTQVPQQQVQPQPSGNQVGTSAVGSNPAFSDFNSALGSFPAPSAGQPSSQNAGSNQLSGFNSSTSNANANSSTPKPLLSQKTGSRNPFAPPPGSTPPPSSPPPSEKGPSLNQLAMSAFATQNQGAGGNYGLGANAWDGSDPTKSGQQETASGGLKPQPTGLIGNVASEFALSSNRTASQVPSPSTSAGTAGMLTSNFDSLSLGGTSSTTAPPSSSASQPNATTIQAQPTGFGGVKAFQPSSNFGASLAAQVTGLGGQNGAFGGGGQGGSNFASQGQNPHPQGLPTQATGNPFARVGSPSIASGLTLGSSSGGLQSGLSPQPTGSFGASLFGQGATTHGTSNGATASSLNGVGNPTLTNQLTPSAGLQPQPTGFGGIKPFQPTSNFGQTTFGANPNGGPQGQSNLGSLF</sequence>